<proteinExistence type="predicted"/>
<dbReference type="RefSeq" id="WP_161085137.1">
    <property type="nucleotide sequence ID" value="NZ_WWCX01000038.1"/>
</dbReference>
<reference evidence="2" key="1">
    <citation type="submission" date="2019-12" db="EMBL/GenBank/DDBJ databases">
        <title>Novel species isolated from a subtropical stream in China.</title>
        <authorList>
            <person name="Lu H."/>
        </authorList>
    </citation>
    <scope>NUCLEOTIDE SEQUENCE [LARGE SCALE GENOMIC DNA]</scope>
    <source>
        <strain evidence="2">FT81W</strain>
    </source>
</reference>
<evidence type="ECO:0000313" key="3">
    <source>
        <dbReference type="Proteomes" id="UP000447355"/>
    </source>
</evidence>
<dbReference type="Proteomes" id="UP000447355">
    <property type="component" value="Unassembled WGS sequence"/>
</dbReference>
<evidence type="ECO:0000313" key="2">
    <source>
        <dbReference type="EMBL" id="MYM96062.1"/>
    </source>
</evidence>
<name>A0A845GRQ5_9BURK</name>
<sequence>MIGIDDNRFVMYEGQTNYGHAVWPQPQISRAKIIEAESDWKNPPHDNDRQCLIFREDTFDPLTRIRRGRLYKPDPQSNPSSWRVQPHPAYDEGRAARDNGGYLNKMLLTYVPFHELSLRPGGGVGTTILLGAGNAATPWTVIGVERNFGGENSVTLRSRSNFGRLPEVDEVHVPAETRHEILEAISGLSDRAFRESPVSLIDRCGNVAQFVLSRWLKHVHNDAGCLTKDLAAVAAHIENNLKELVILYSSVKVLARLHARGKPNVQTEKSVRVPGEADAETSLALVSTILLEIGWGVA</sequence>
<dbReference type="AlphaFoldDB" id="A0A845GRQ5"/>
<gene>
    <name evidence="2" type="ORF">GTP90_19555</name>
</gene>
<evidence type="ECO:0000256" key="1">
    <source>
        <dbReference type="SAM" id="MobiDB-lite"/>
    </source>
</evidence>
<feature type="region of interest" description="Disordered" evidence="1">
    <location>
        <begin position="69"/>
        <end position="94"/>
    </location>
</feature>
<protein>
    <submittedName>
        <fullName evidence="2">Uncharacterized protein</fullName>
    </submittedName>
</protein>
<organism evidence="2 3">
    <name type="scientific">Duganella vulcania</name>
    <dbReference type="NCBI Taxonomy" id="2692166"/>
    <lineage>
        <taxon>Bacteria</taxon>
        <taxon>Pseudomonadati</taxon>
        <taxon>Pseudomonadota</taxon>
        <taxon>Betaproteobacteria</taxon>
        <taxon>Burkholderiales</taxon>
        <taxon>Oxalobacteraceae</taxon>
        <taxon>Telluria group</taxon>
        <taxon>Duganella</taxon>
    </lineage>
</organism>
<dbReference type="EMBL" id="WWCX01000038">
    <property type="protein sequence ID" value="MYM96062.1"/>
    <property type="molecule type" value="Genomic_DNA"/>
</dbReference>
<comment type="caution">
    <text evidence="2">The sequence shown here is derived from an EMBL/GenBank/DDBJ whole genome shotgun (WGS) entry which is preliminary data.</text>
</comment>
<accession>A0A845GRQ5</accession>